<dbReference type="AlphaFoldDB" id="A0A0L8A607"/>
<dbReference type="EMBL" id="AJLO02000039">
    <property type="protein sequence ID" value="KOE97848.1"/>
    <property type="molecule type" value="Genomic_DNA"/>
</dbReference>
<dbReference type="OrthoDB" id="8759063at2"/>
<protein>
    <submittedName>
        <fullName evidence="1">Tail protein</fullName>
    </submittedName>
</protein>
<name>A0A0L8A607_9GAMM</name>
<dbReference type="Proteomes" id="UP000036890">
    <property type="component" value="Unassembled WGS sequence"/>
</dbReference>
<dbReference type="Pfam" id="PF05489">
    <property type="entry name" value="Phage_tail_X"/>
    <property type="match status" value="1"/>
</dbReference>
<organism evidence="1 2">
    <name type="scientific">Stenotrophomonas geniculata N1</name>
    <dbReference type="NCBI Taxonomy" id="1167641"/>
    <lineage>
        <taxon>Bacteria</taxon>
        <taxon>Pseudomonadati</taxon>
        <taxon>Pseudomonadota</taxon>
        <taxon>Gammaproteobacteria</taxon>
        <taxon>Lysobacterales</taxon>
        <taxon>Lysobacteraceae</taxon>
        <taxon>Stenotrophomonas</taxon>
    </lineage>
</organism>
<comment type="caution">
    <text evidence="1">The sequence shown here is derived from an EMBL/GenBank/DDBJ whole genome shotgun (WGS) entry which is preliminary data.</text>
</comment>
<gene>
    <name evidence="1" type="ORF">W7K_18000</name>
</gene>
<sequence>MRVVSMQGDTLDALCHRHLGTTAGMVEKAHALNYGISLHGPVLPIGTVVELPDVPAPSIGAAMRPLVQLWD</sequence>
<dbReference type="InterPro" id="IPR008861">
    <property type="entry name" value="GpX-like"/>
</dbReference>
<evidence type="ECO:0000313" key="2">
    <source>
        <dbReference type="Proteomes" id="UP000036890"/>
    </source>
</evidence>
<accession>A0A0L8A607</accession>
<evidence type="ECO:0000313" key="1">
    <source>
        <dbReference type="EMBL" id="KOE97848.1"/>
    </source>
</evidence>
<reference evidence="1 2" key="1">
    <citation type="journal article" date="2012" name="J. Bacteriol.">
        <title>Genome sequence of a novel nicotine-degrading strain, Pseudomonas geniculata N1.</title>
        <authorList>
            <person name="Tang H."/>
            <person name="Yu H."/>
            <person name="Tai C."/>
            <person name="Huang K."/>
            <person name="Liu Y."/>
            <person name="Wang L."/>
            <person name="Yao Y."/>
            <person name="Wu G."/>
            <person name="Xu P."/>
        </authorList>
    </citation>
    <scope>NUCLEOTIDE SEQUENCE [LARGE SCALE GENOMIC DNA]</scope>
    <source>
        <strain evidence="1 2">N1</strain>
    </source>
</reference>
<proteinExistence type="predicted"/>
<dbReference type="RefSeq" id="WP_010481670.1">
    <property type="nucleotide sequence ID" value="NZ_AJLO02000039.1"/>
</dbReference>